<reference evidence="2" key="1">
    <citation type="journal article" date="2007" name="Plant Cell">
        <title>Dothideomycete-plant interactions illuminated by genome sequencing and EST analysis of the wheat pathogen Stagonospora nodorum.</title>
        <authorList>
            <person name="Hane J.K."/>
            <person name="Lowe R.G."/>
            <person name="Solomon P.S."/>
            <person name="Tan K.C."/>
            <person name="Schoch C.L."/>
            <person name="Spatafora J.W."/>
            <person name="Crous P.W."/>
            <person name="Kodira C."/>
            <person name="Birren B.W."/>
            <person name="Galagan J.E."/>
            <person name="Torriani S.F."/>
            <person name="McDonald B.A."/>
            <person name="Oliver R.P."/>
        </authorList>
    </citation>
    <scope>NUCLEOTIDE SEQUENCE [LARGE SCALE GENOMIC DNA]</scope>
    <source>
        <strain evidence="2">SN15 / ATCC MYA-4574 / FGSC 10173</strain>
    </source>
</reference>
<dbReference type="KEGG" id="pno:SNOG_11989"/>
<protein>
    <submittedName>
        <fullName evidence="1">Uncharacterized protein</fullName>
    </submittedName>
</protein>
<dbReference type="Proteomes" id="UP000001055">
    <property type="component" value="Unassembled WGS sequence"/>
</dbReference>
<sequence>MCQTAMISVMTKRPFLQGDRNQAQESIRKAQAPMWGIELPLKRIAFPSVHSPSP</sequence>
<name>Q0U8C5_PHANO</name>
<dbReference type="InParanoid" id="Q0U8C5"/>
<dbReference type="EMBL" id="CH445345">
    <property type="protein sequence ID" value="EAT80401.1"/>
    <property type="molecule type" value="Genomic_DNA"/>
</dbReference>
<dbReference type="GeneID" id="5979130"/>
<dbReference type="AlphaFoldDB" id="Q0U8C5"/>
<gene>
    <name evidence="1" type="ORF">SNOG_11989</name>
</gene>
<accession>Q0U8C5</accession>
<evidence type="ECO:0000313" key="2">
    <source>
        <dbReference type="Proteomes" id="UP000001055"/>
    </source>
</evidence>
<evidence type="ECO:0000313" key="1">
    <source>
        <dbReference type="EMBL" id="EAT80401.1"/>
    </source>
</evidence>
<proteinExistence type="predicted"/>
<dbReference type="RefSeq" id="XP_001802220.1">
    <property type="nucleotide sequence ID" value="XM_001802168.1"/>
</dbReference>
<organism evidence="1 2">
    <name type="scientific">Phaeosphaeria nodorum (strain SN15 / ATCC MYA-4574 / FGSC 10173)</name>
    <name type="common">Glume blotch fungus</name>
    <name type="synonym">Parastagonospora nodorum</name>
    <dbReference type="NCBI Taxonomy" id="321614"/>
    <lineage>
        <taxon>Eukaryota</taxon>
        <taxon>Fungi</taxon>
        <taxon>Dikarya</taxon>
        <taxon>Ascomycota</taxon>
        <taxon>Pezizomycotina</taxon>
        <taxon>Dothideomycetes</taxon>
        <taxon>Pleosporomycetidae</taxon>
        <taxon>Pleosporales</taxon>
        <taxon>Pleosporineae</taxon>
        <taxon>Phaeosphaeriaceae</taxon>
        <taxon>Parastagonospora</taxon>
    </lineage>
</organism>